<evidence type="ECO:0000313" key="2">
    <source>
        <dbReference type="EMBL" id="MTH45581.1"/>
    </source>
</evidence>
<gene>
    <name evidence="2" type="ORF">GJV78_04745</name>
</gene>
<accession>A0A6L6IFM6</accession>
<organism evidence="2 3">
    <name type="scientific">Intestinirhabdus alba</name>
    <dbReference type="NCBI Taxonomy" id="2899544"/>
    <lineage>
        <taxon>Bacteria</taxon>
        <taxon>Pseudomonadati</taxon>
        <taxon>Pseudomonadota</taxon>
        <taxon>Gammaproteobacteria</taxon>
        <taxon>Enterobacterales</taxon>
        <taxon>Enterobacteriaceae</taxon>
        <taxon>Intestinirhabdus</taxon>
    </lineage>
</organism>
<evidence type="ECO:0000256" key="1">
    <source>
        <dbReference type="SAM" id="Phobius"/>
    </source>
</evidence>
<dbReference type="OrthoDB" id="7059416at2"/>
<dbReference type="RefSeq" id="WP_155107237.1">
    <property type="nucleotide sequence ID" value="NZ_WMJZ01000004.1"/>
</dbReference>
<keyword evidence="1" id="KW-0812">Transmembrane</keyword>
<proteinExistence type="predicted"/>
<dbReference type="EMBL" id="WMJZ01000004">
    <property type="protein sequence ID" value="MTH45581.1"/>
    <property type="molecule type" value="Genomic_DNA"/>
</dbReference>
<evidence type="ECO:0000313" key="3">
    <source>
        <dbReference type="Proteomes" id="UP000477739"/>
    </source>
</evidence>
<comment type="caution">
    <text evidence="2">The sequence shown here is derived from an EMBL/GenBank/DDBJ whole genome shotgun (WGS) entry which is preliminary data.</text>
</comment>
<dbReference type="AlphaFoldDB" id="A0A6L6IFM6"/>
<feature type="transmembrane region" description="Helical" evidence="1">
    <location>
        <begin position="12"/>
        <end position="37"/>
    </location>
</feature>
<dbReference type="InterPro" id="IPR031582">
    <property type="entry name" value="TadF"/>
</dbReference>
<dbReference type="Proteomes" id="UP000477739">
    <property type="component" value="Unassembled WGS sequence"/>
</dbReference>
<protein>
    <submittedName>
        <fullName evidence="2">Flp pilus assembly surface protein TadF</fullName>
    </submittedName>
</protein>
<keyword evidence="1" id="KW-1133">Transmembrane helix</keyword>
<name>A0A6L6IFM6_9ENTR</name>
<keyword evidence="1" id="KW-0472">Membrane</keyword>
<keyword evidence="3" id="KW-1185">Reference proteome</keyword>
<sequence>MNVQNLWTDRKAAVAVEFVLISIALFLFLFFLSDLVLRQAMIGKLDRVSYSVSGVLRERIQLFEGREELQQNDIDAALGLAKRMLKDMTESADLSQLQMVVEELHFDDPVRLGDTSKVIKIYKSWRSGSGKAQCSPPQPLNQLTQLTPKGSYGRWVPLYQVTVCLPTISWFTRLTSTEQTPTMSSFAIVMLR</sequence>
<reference evidence="2 3" key="1">
    <citation type="submission" date="2019-11" db="EMBL/GenBank/DDBJ databases">
        <title>Escherichia alba sp. nov. isolated from the gut of plastic-eating superworms Zophobas atratus.</title>
        <authorList>
            <person name="Yang Y."/>
        </authorList>
    </citation>
    <scope>NUCLEOTIDE SEQUENCE [LARGE SCALE GENOMIC DNA]</scope>
    <source>
        <strain evidence="3">BIT-B35</strain>
    </source>
</reference>
<dbReference type="Pfam" id="PF16964">
    <property type="entry name" value="TadF"/>
    <property type="match status" value="1"/>
</dbReference>